<proteinExistence type="predicted"/>
<reference evidence="2 3" key="1">
    <citation type="submission" date="2021-01" db="EMBL/GenBank/DDBJ databases">
        <title>Genome public.</title>
        <authorList>
            <person name="Liu C."/>
            <person name="Sun Q."/>
        </authorList>
    </citation>
    <scope>NUCLEOTIDE SEQUENCE [LARGE SCALE GENOMIC DNA]</scope>
    <source>
        <strain evidence="2 3">YIM B02564</strain>
    </source>
</reference>
<feature type="domain" description="CwlT-like lysozyme" evidence="1">
    <location>
        <begin position="46"/>
        <end position="197"/>
    </location>
</feature>
<dbReference type="RefSeq" id="WP_202653550.1">
    <property type="nucleotide sequence ID" value="NZ_JAESWB010000165.1"/>
</dbReference>
<dbReference type="EMBL" id="JAESWB010000165">
    <property type="protein sequence ID" value="MBL4952278.1"/>
    <property type="molecule type" value="Genomic_DNA"/>
</dbReference>
<accession>A0ABS1TM74</accession>
<dbReference type="InterPro" id="IPR023346">
    <property type="entry name" value="Lysozyme-like_dom_sf"/>
</dbReference>
<evidence type="ECO:0000313" key="2">
    <source>
        <dbReference type="EMBL" id="MBL4952278.1"/>
    </source>
</evidence>
<dbReference type="Gene3D" id="1.10.530.10">
    <property type="match status" value="1"/>
</dbReference>
<evidence type="ECO:0000313" key="3">
    <source>
        <dbReference type="Proteomes" id="UP000623967"/>
    </source>
</evidence>
<keyword evidence="3" id="KW-1185">Reference proteome</keyword>
<dbReference type="SUPFAM" id="SSF53955">
    <property type="entry name" value="Lysozyme-like"/>
    <property type="match status" value="1"/>
</dbReference>
<dbReference type="Proteomes" id="UP000623967">
    <property type="component" value="Unassembled WGS sequence"/>
</dbReference>
<protein>
    <submittedName>
        <fullName evidence="2">Lysozyme family protein</fullName>
    </submittedName>
</protein>
<name>A0ABS1TM74_9BACI</name>
<dbReference type="InterPro" id="IPR047194">
    <property type="entry name" value="CwlT-like_lysozyme"/>
</dbReference>
<dbReference type="PANTHER" id="PTHR34135:SF3">
    <property type="entry name" value="PNEUMOCOCCAL VACCINE ANTIGEN A"/>
    <property type="match status" value="1"/>
</dbReference>
<dbReference type="CDD" id="cd16891">
    <property type="entry name" value="CwlT-like"/>
    <property type="match status" value="1"/>
</dbReference>
<comment type="caution">
    <text evidence="2">The sequence shown here is derived from an EMBL/GenBank/DDBJ whole genome shotgun (WGS) entry which is preliminary data.</text>
</comment>
<evidence type="ECO:0000259" key="1">
    <source>
        <dbReference type="Pfam" id="PF13702"/>
    </source>
</evidence>
<dbReference type="Pfam" id="PF13702">
    <property type="entry name" value="Lysozyme_like"/>
    <property type="match status" value="1"/>
</dbReference>
<organism evidence="2 3">
    <name type="scientific">Neobacillus paridis</name>
    <dbReference type="NCBI Taxonomy" id="2803862"/>
    <lineage>
        <taxon>Bacteria</taxon>
        <taxon>Bacillati</taxon>
        <taxon>Bacillota</taxon>
        <taxon>Bacilli</taxon>
        <taxon>Bacillales</taxon>
        <taxon>Bacillaceae</taxon>
        <taxon>Neobacillus</taxon>
    </lineage>
</organism>
<sequence>MKKRRRKKFRTFFGLLVLFGILAMIQTYFQQSPSIPREKTDPFAGVKKYRPQLQSELAKYHLEKYTDVLVALMQQESHGQGGDPMQASESAGLAKNTIQNPKQSIQVGVKHFHRVLTYGRQQKVDFPTIIQAYNMGTGYITFVAQHGGKHSEELAKQFSKIQVKKKPDLYNCGGDKNNFRYPYCYGDFTYSTKVIKNMRLLVDSVPVSGNGEKIKLGNRFE</sequence>
<dbReference type="PANTHER" id="PTHR34135">
    <property type="entry name" value="LYSOZYME"/>
    <property type="match status" value="1"/>
</dbReference>
<gene>
    <name evidence="2" type="ORF">JK635_08665</name>
</gene>